<dbReference type="Pfam" id="PF13520">
    <property type="entry name" value="AA_permease_2"/>
    <property type="match status" value="1"/>
</dbReference>
<evidence type="ECO:0000256" key="5">
    <source>
        <dbReference type="ARBA" id="ARBA00023136"/>
    </source>
</evidence>
<feature type="transmembrane region" description="Helical" evidence="6">
    <location>
        <begin position="199"/>
        <end position="219"/>
    </location>
</feature>
<name>A0A8H7WBK6_9HELO</name>
<keyword evidence="5 6" id="KW-0472">Membrane</keyword>
<keyword evidence="8" id="KW-1185">Reference proteome</keyword>
<dbReference type="PIRSF" id="PIRSF006060">
    <property type="entry name" value="AA_transporter"/>
    <property type="match status" value="1"/>
</dbReference>
<dbReference type="EMBL" id="JAFJYH010000063">
    <property type="protein sequence ID" value="KAG4421589.1"/>
    <property type="molecule type" value="Genomic_DNA"/>
</dbReference>
<dbReference type="InterPro" id="IPR002293">
    <property type="entry name" value="AA/rel_permease1"/>
</dbReference>
<gene>
    <name evidence="7" type="ORF">IFR04_005316</name>
</gene>
<organism evidence="7 8">
    <name type="scientific">Cadophora malorum</name>
    <dbReference type="NCBI Taxonomy" id="108018"/>
    <lineage>
        <taxon>Eukaryota</taxon>
        <taxon>Fungi</taxon>
        <taxon>Dikarya</taxon>
        <taxon>Ascomycota</taxon>
        <taxon>Pezizomycotina</taxon>
        <taxon>Leotiomycetes</taxon>
        <taxon>Helotiales</taxon>
        <taxon>Ploettnerulaceae</taxon>
        <taxon>Cadophora</taxon>
    </lineage>
</organism>
<feature type="transmembrane region" description="Helical" evidence="6">
    <location>
        <begin position="126"/>
        <end position="150"/>
    </location>
</feature>
<feature type="transmembrane region" description="Helical" evidence="6">
    <location>
        <begin position="47"/>
        <end position="74"/>
    </location>
</feature>
<dbReference type="GO" id="GO:0016020">
    <property type="term" value="C:membrane"/>
    <property type="evidence" value="ECO:0007669"/>
    <property type="project" value="UniProtKB-SubCell"/>
</dbReference>
<evidence type="ECO:0000256" key="1">
    <source>
        <dbReference type="ARBA" id="ARBA00004141"/>
    </source>
</evidence>
<sequence>MGPSNDSKVNPSETASYAVNTDPSLSADELQLRSQGHKGELPRQFSALSLLAIAFSITNSWIGYSATFITPLFAGGGPAVIWGLLVAGVACSFITAGLAELASAFPSAGGQYHFTFMVSSNKTRPLAAFISGWLSVIAWILTTTSAAIYCAQICGNLASFWHEEYVATQWQIYLMFVLLISITAAIVIWLPRAIPRGEIAFFSASLLGFFVFFVVVLATSKTKQPGSVIFIRFANVTGWSDGTAFMIGVGSAMYAFLATDSATHMAEEIPNPGRNVPRAMVLTMIIGIVTSGLWTIAFMFSTSDLDAVSLSALPILAVYNQALSSQAGATFFACWLLFVYFGAVISCTATTGRLVWAFARDNGLPFSGTFAKVHPTLKVPVNATIFCTVVSIVYGVIYVGSTAAFNSIIALSILSLNVTYAIPQGIALCRGRKKVLPKRPFDLGPVFGPFCNAFSVLWIALYTVLFCLPVFLPVTAINMNYVSAVVVGVVLIIVVMWFGGKRKVFTGPDVVIEGLEATA</sequence>
<evidence type="ECO:0000313" key="7">
    <source>
        <dbReference type="EMBL" id="KAG4421589.1"/>
    </source>
</evidence>
<feature type="transmembrane region" description="Helical" evidence="6">
    <location>
        <begin position="279"/>
        <end position="300"/>
    </location>
</feature>
<proteinExistence type="predicted"/>
<feature type="transmembrane region" description="Helical" evidence="6">
    <location>
        <begin position="403"/>
        <end position="422"/>
    </location>
</feature>
<feature type="transmembrane region" description="Helical" evidence="6">
    <location>
        <begin position="329"/>
        <end position="356"/>
    </location>
</feature>
<feature type="transmembrane region" description="Helical" evidence="6">
    <location>
        <begin position="239"/>
        <end position="258"/>
    </location>
</feature>
<feature type="transmembrane region" description="Helical" evidence="6">
    <location>
        <begin position="80"/>
        <end position="105"/>
    </location>
</feature>
<keyword evidence="3 6" id="KW-0812">Transmembrane</keyword>
<evidence type="ECO:0000256" key="6">
    <source>
        <dbReference type="SAM" id="Phobius"/>
    </source>
</evidence>
<accession>A0A8H7WBK6</accession>
<dbReference type="Gene3D" id="1.20.1740.10">
    <property type="entry name" value="Amino acid/polyamine transporter I"/>
    <property type="match status" value="1"/>
</dbReference>
<feature type="transmembrane region" description="Helical" evidence="6">
    <location>
        <begin position="478"/>
        <end position="498"/>
    </location>
</feature>
<evidence type="ECO:0000256" key="4">
    <source>
        <dbReference type="ARBA" id="ARBA00022989"/>
    </source>
</evidence>
<dbReference type="PANTHER" id="PTHR45649">
    <property type="entry name" value="AMINO-ACID PERMEASE BAT1"/>
    <property type="match status" value="1"/>
</dbReference>
<feature type="transmembrane region" description="Helical" evidence="6">
    <location>
        <begin position="443"/>
        <end position="472"/>
    </location>
</feature>
<keyword evidence="2" id="KW-0813">Transport</keyword>
<keyword evidence="4 6" id="KW-1133">Transmembrane helix</keyword>
<protein>
    <recommendedName>
        <fullName evidence="9">Amino acid transporter</fullName>
    </recommendedName>
</protein>
<feature type="transmembrane region" description="Helical" evidence="6">
    <location>
        <begin position="170"/>
        <end position="190"/>
    </location>
</feature>
<dbReference type="PANTHER" id="PTHR45649:SF11">
    <property type="entry name" value="TRANSPORTER, PUTATIVE (EUROFUNG)-RELATED"/>
    <property type="match status" value="1"/>
</dbReference>
<dbReference type="GO" id="GO:0022857">
    <property type="term" value="F:transmembrane transporter activity"/>
    <property type="evidence" value="ECO:0007669"/>
    <property type="project" value="InterPro"/>
</dbReference>
<reference evidence="7" key="1">
    <citation type="submission" date="2021-02" db="EMBL/GenBank/DDBJ databases">
        <title>Genome sequence Cadophora malorum strain M34.</title>
        <authorList>
            <person name="Stefanovic E."/>
            <person name="Vu D."/>
            <person name="Scully C."/>
            <person name="Dijksterhuis J."/>
            <person name="Roader J."/>
            <person name="Houbraken J."/>
        </authorList>
    </citation>
    <scope>NUCLEOTIDE SEQUENCE</scope>
    <source>
        <strain evidence="7">M34</strain>
    </source>
</reference>
<comment type="subcellular location">
    <subcellularLocation>
        <location evidence="1">Membrane</location>
        <topology evidence="1">Multi-pass membrane protein</topology>
    </subcellularLocation>
</comment>
<evidence type="ECO:0008006" key="9">
    <source>
        <dbReference type="Google" id="ProtNLM"/>
    </source>
</evidence>
<dbReference type="AlphaFoldDB" id="A0A8H7WBK6"/>
<evidence type="ECO:0000256" key="2">
    <source>
        <dbReference type="ARBA" id="ARBA00022448"/>
    </source>
</evidence>
<evidence type="ECO:0000256" key="3">
    <source>
        <dbReference type="ARBA" id="ARBA00022692"/>
    </source>
</evidence>
<comment type="caution">
    <text evidence="7">The sequence shown here is derived from an EMBL/GenBank/DDBJ whole genome shotgun (WGS) entry which is preliminary data.</text>
</comment>
<evidence type="ECO:0000313" key="8">
    <source>
        <dbReference type="Proteomes" id="UP000664132"/>
    </source>
</evidence>
<dbReference type="Proteomes" id="UP000664132">
    <property type="component" value="Unassembled WGS sequence"/>
</dbReference>
<dbReference type="OrthoDB" id="2417308at2759"/>
<feature type="transmembrane region" description="Helical" evidence="6">
    <location>
        <begin position="377"/>
        <end position="397"/>
    </location>
</feature>